<sequence>ISDAVAVETRRREEAILQLREDCRESIQREVRSRLQDHAKLRQELEMERKTRKEAFGMIQKAMSHCGTA</sequence>
<reference evidence="1" key="1">
    <citation type="submission" date="2021-02" db="EMBL/GenBank/DDBJ databases">
        <authorList>
            <person name="Dougan E. K."/>
            <person name="Rhodes N."/>
            <person name="Thang M."/>
            <person name="Chan C."/>
        </authorList>
    </citation>
    <scope>NUCLEOTIDE SEQUENCE</scope>
</reference>
<accession>A0A812UY30</accession>
<name>A0A812UY30_SYMPI</name>
<dbReference type="EMBL" id="CAJNIZ010039446">
    <property type="protein sequence ID" value="CAE7590521.1"/>
    <property type="molecule type" value="Genomic_DNA"/>
</dbReference>
<dbReference type="Proteomes" id="UP000649617">
    <property type="component" value="Unassembled WGS sequence"/>
</dbReference>
<organism evidence="1 2">
    <name type="scientific">Symbiodinium pilosum</name>
    <name type="common">Dinoflagellate</name>
    <dbReference type="NCBI Taxonomy" id="2952"/>
    <lineage>
        <taxon>Eukaryota</taxon>
        <taxon>Sar</taxon>
        <taxon>Alveolata</taxon>
        <taxon>Dinophyceae</taxon>
        <taxon>Suessiales</taxon>
        <taxon>Symbiodiniaceae</taxon>
        <taxon>Symbiodinium</taxon>
    </lineage>
</organism>
<feature type="non-terminal residue" evidence="1">
    <location>
        <position position="69"/>
    </location>
</feature>
<keyword evidence="2" id="KW-1185">Reference proteome</keyword>
<evidence type="ECO:0000313" key="1">
    <source>
        <dbReference type="EMBL" id="CAE7590521.1"/>
    </source>
</evidence>
<dbReference type="AlphaFoldDB" id="A0A812UY30"/>
<evidence type="ECO:0000313" key="2">
    <source>
        <dbReference type="Proteomes" id="UP000649617"/>
    </source>
</evidence>
<comment type="caution">
    <text evidence="1">The sequence shown here is derived from an EMBL/GenBank/DDBJ whole genome shotgun (WGS) entry which is preliminary data.</text>
</comment>
<protein>
    <submittedName>
        <fullName evidence="1">OOP protein</fullName>
    </submittedName>
</protein>
<gene>
    <name evidence="1" type="primary">OOP</name>
    <name evidence="1" type="ORF">SPIL2461_LOCUS15745</name>
</gene>
<proteinExistence type="predicted"/>